<dbReference type="Pfam" id="PF01966">
    <property type="entry name" value="HD"/>
    <property type="match status" value="1"/>
</dbReference>
<keyword evidence="3" id="KW-1185">Reference proteome</keyword>
<name>A0A1Y2A2W8_9PLEO</name>
<dbReference type="PANTHER" id="PTHR35569:SF1">
    <property type="entry name" value="CYANAMIDE HYDRATASE DDI2-RELATED"/>
    <property type="match status" value="1"/>
</dbReference>
<dbReference type="Gene3D" id="1.10.3210.10">
    <property type="entry name" value="Hypothetical protein af1432"/>
    <property type="match status" value="1"/>
</dbReference>
<evidence type="ECO:0000313" key="2">
    <source>
        <dbReference type="EMBL" id="ORY16794.1"/>
    </source>
</evidence>
<feature type="domain" description="HD" evidence="1">
    <location>
        <begin position="65"/>
        <end position="174"/>
    </location>
</feature>
<dbReference type="SUPFAM" id="SSF109604">
    <property type="entry name" value="HD-domain/PDEase-like"/>
    <property type="match status" value="1"/>
</dbReference>
<dbReference type="PANTHER" id="PTHR35569">
    <property type="entry name" value="CYANAMIDE HYDRATASE DDI2-RELATED"/>
    <property type="match status" value="1"/>
</dbReference>
<evidence type="ECO:0000313" key="3">
    <source>
        <dbReference type="Proteomes" id="UP000193144"/>
    </source>
</evidence>
<dbReference type="PROSITE" id="PS51831">
    <property type="entry name" value="HD"/>
    <property type="match status" value="1"/>
</dbReference>
<sequence length="238" mass="26581">MSDDTNKSELAAHGWTSVPRAQSRILSDVNKSSPAKLSVDDVTIPDSAVAKKTHSYAKEKLPDQTFKHSMRVFYYGSAIVKFHLPEMEPLLETYFLTCMLHDIGTTQTNLNATRMSFEFYGGFLALNLLQKFGAPKSQAESVCEAIIRHQDLGDTGRISSVGQLIQLATVFDNIGINPFLIHSDTIESVAKAFPRNKWSGCFAATIREEIALKPWCHTTAIEQFAEKVEGNHLMEPWE</sequence>
<comment type="caution">
    <text evidence="2">The sequence shown here is derived from an EMBL/GenBank/DDBJ whole genome shotgun (WGS) entry which is preliminary data.</text>
</comment>
<keyword evidence="2" id="KW-0456">Lyase</keyword>
<gene>
    <name evidence="2" type="ORF">BCR34DRAFT_584156</name>
</gene>
<dbReference type="EMBL" id="MCFA01000016">
    <property type="protein sequence ID" value="ORY16794.1"/>
    <property type="molecule type" value="Genomic_DNA"/>
</dbReference>
<organism evidence="2 3">
    <name type="scientific">Clohesyomyces aquaticus</name>
    <dbReference type="NCBI Taxonomy" id="1231657"/>
    <lineage>
        <taxon>Eukaryota</taxon>
        <taxon>Fungi</taxon>
        <taxon>Dikarya</taxon>
        <taxon>Ascomycota</taxon>
        <taxon>Pezizomycotina</taxon>
        <taxon>Dothideomycetes</taxon>
        <taxon>Pleosporomycetidae</taxon>
        <taxon>Pleosporales</taxon>
        <taxon>Lindgomycetaceae</taxon>
        <taxon>Clohesyomyces</taxon>
    </lineage>
</organism>
<dbReference type="InterPro" id="IPR006674">
    <property type="entry name" value="HD_domain"/>
</dbReference>
<dbReference type="AlphaFoldDB" id="A0A1Y2A2W8"/>
<evidence type="ECO:0000259" key="1">
    <source>
        <dbReference type="PROSITE" id="PS51831"/>
    </source>
</evidence>
<dbReference type="STRING" id="1231657.A0A1Y2A2W8"/>
<dbReference type="Proteomes" id="UP000193144">
    <property type="component" value="Unassembled WGS sequence"/>
</dbReference>
<accession>A0A1Y2A2W8</accession>
<proteinExistence type="predicted"/>
<dbReference type="InterPro" id="IPR017771">
    <property type="entry name" value="Cyanamide_hydratase_HD"/>
</dbReference>
<dbReference type="GO" id="GO:0016829">
    <property type="term" value="F:lyase activity"/>
    <property type="evidence" value="ECO:0007669"/>
    <property type="project" value="UniProtKB-KW"/>
</dbReference>
<dbReference type="OrthoDB" id="409121at2759"/>
<dbReference type="NCBIfam" id="TIGR03401">
    <property type="entry name" value="cyanamide_fam"/>
    <property type="match status" value="1"/>
</dbReference>
<dbReference type="CDD" id="cd00077">
    <property type="entry name" value="HDc"/>
    <property type="match status" value="1"/>
</dbReference>
<dbReference type="InterPro" id="IPR003607">
    <property type="entry name" value="HD/PDEase_dom"/>
</dbReference>
<reference evidence="2 3" key="1">
    <citation type="submission" date="2016-07" db="EMBL/GenBank/DDBJ databases">
        <title>Pervasive Adenine N6-methylation of Active Genes in Fungi.</title>
        <authorList>
            <consortium name="DOE Joint Genome Institute"/>
            <person name="Mondo S.J."/>
            <person name="Dannebaum R.O."/>
            <person name="Kuo R.C."/>
            <person name="Labutti K."/>
            <person name="Haridas S."/>
            <person name="Kuo A."/>
            <person name="Salamov A."/>
            <person name="Ahrendt S.R."/>
            <person name="Lipzen A."/>
            <person name="Sullivan W."/>
            <person name="Andreopoulos W.B."/>
            <person name="Clum A."/>
            <person name="Lindquist E."/>
            <person name="Daum C."/>
            <person name="Ramamoorthy G.K."/>
            <person name="Gryganskyi A."/>
            <person name="Culley D."/>
            <person name="Magnuson J.K."/>
            <person name="James T.Y."/>
            <person name="O'Malley M.A."/>
            <person name="Stajich J.E."/>
            <person name="Spatafora J.W."/>
            <person name="Visel A."/>
            <person name="Grigoriev I.V."/>
        </authorList>
    </citation>
    <scope>NUCLEOTIDE SEQUENCE [LARGE SCALE GENOMIC DNA]</scope>
    <source>
        <strain evidence="2 3">CBS 115471</strain>
    </source>
</reference>
<protein>
    <submittedName>
        <fullName evidence="2">Putative urea hydro-lyase/cyanamide hydratase</fullName>
    </submittedName>
</protein>